<reference evidence="2 3" key="1">
    <citation type="submission" date="2020-08" db="EMBL/GenBank/DDBJ databases">
        <title>Sequencing the genomes of 1000 actinobacteria strains.</title>
        <authorList>
            <person name="Klenk H.-P."/>
        </authorList>
    </citation>
    <scope>NUCLEOTIDE SEQUENCE [LARGE SCALE GENOMIC DNA]</scope>
    <source>
        <strain evidence="2 3">DSM 28967</strain>
    </source>
</reference>
<proteinExistence type="predicted"/>
<evidence type="ECO:0000313" key="2">
    <source>
        <dbReference type="EMBL" id="MBB5838226.1"/>
    </source>
</evidence>
<organism evidence="2 3">
    <name type="scientific">Kribbella italica</name>
    <dbReference type="NCBI Taxonomy" id="1540520"/>
    <lineage>
        <taxon>Bacteria</taxon>
        <taxon>Bacillati</taxon>
        <taxon>Actinomycetota</taxon>
        <taxon>Actinomycetes</taxon>
        <taxon>Propionibacteriales</taxon>
        <taxon>Kribbellaceae</taxon>
        <taxon>Kribbella</taxon>
    </lineage>
</organism>
<feature type="region of interest" description="Disordered" evidence="1">
    <location>
        <begin position="38"/>
        <end position="106"/>
    </location>
</feature>
<accession>A0A7W9J9S8</accession>
<comment type="caution">
    <text evidence="2">The sequence shown here is derived from an EMBL/GenBank/DDBJ whole genome shotgun (WGS) entry which is preliminary data.</text>
</comment>
<name>A0A7W9J9S8_9ACTN</name>
<sequence length="222" mass="22731">MLAICPLGTWGSRSICPGSLTELMLTTAQLPHRVLGAAVSSHPHARRTPDAVSCEPKPGPGTGGEASRTGGRSGPPTRSAQLVPASARHHRQGPVGPGEPGTAVRSLAGAPTCRGCRQLRAAAGLGAGGEASRTGDHGRPLNRSAQSVRLPAYRQVRAGQPQGTSWFRRVPGCDRQESCPSPIAPGRRHLLAEGCLGAGGEANRTGGPTAGHLQRPADQRGA</sequence>
<dbReference type="Proteomes" id="UP000549971">
    <property type="component" value="Unassembled WGS sequence"/>
</dbReference>
<evidence type="ECO:0000313" key="3">
    <source>
        <dbReference type="Proteomes" id="UP000549971"/>
    </source>
</evidence>
<keyword evidence="3" id="KW-1185">Reference proteome</keyword>
<gene>
    <name evidence="2" type="ORF">HDA39_004960</name>
</gene>
<dbReference type="EMBL" id="JACHMY010000001">
    <property type="protein sequence ID" value="MBB5838226.1"/>
    <property type="molecule type" value="Genomic_DNA"/>
</dbReference>
<evidence type="ECO:0000256" key="1">
    <source>
        <dbReference type="SAM" id="MobiDB-lite"/>
    </source>
</evidence>
<feature type="region of interest" description="Disordered" evidence="1">
    <location>
        <begin position="125"/>
        <end position="150"/>
    </location>
</feature>
<feature type="region of interest" description="Disordered" evidence="1">
    <location>
        <begin position="197"/>
        <end position="222"/>
    </location>
</feature>
<dbReference type="AlphaFoldDB" id="A0A7W9J9S8"/>
<protein>
    <submittedName>
        <fullName evidence="2">Uncharacterized protein</fullName>
    </submittedName>
</protein>